<reference evidence="3" key="1">
    <citation type="journal article" date="2018" name="Nat. Microbiol.">
        <title>Leveraging single-cell genomics to expand the fungal tree of life.</title>
        <authorList>
            <person name="Ahrendt S.R."/>
            <person name="Quandt C.A."/>
            <person name="Ciobanu D."/>
            <person name="Clum A."/>
            <person name="Salamov A."/>
            <person name="Andreopoulos B."/>
            <person name="Cheng J.F."/>
            <person name="Woyke T."/>
            <person name="Pelin A."/>
            <person name="Henrissat B."/>
            <person name="Reynolds N.K."/>
            <person name="Benny G.L."/>
            <person name="Smith M.E."/>
            <person name="James T.Y."/>
            <person name="Grigoriev I.V."/>
        </authorList>
    </citation>
    <scope>NUCLEOTIDE SEQUENCE [LARGE SCALE GENOMIC DNA]</scope>
    <source>
        <strain evidence="3">ATCC 52028</strain>
    </source>
</reference>
<dbReference type="AlphaFoldDB" id="A0A4P9WSG4"/>
<feature type="signal peptide" evidence="1">
    <location>
        <begin position="1"/>
        <end position="28"/>
    </location>
</feature>
<evidence type="ECO:0000256" key="1">
    <source>
        <dbReference type="SAM" id="SignalP"/>
    </source>
</evidence>
<gene>
    <name evidence="2" type="ORF">CAUPRSCDRAFT_12145</name>
</gene>
<evidence type="ECO:0008006" key="4">
    <source>
        <dbReference type="Google" id="ProtNLM"/>
    </source>
</evidence>
<keyword evidence="1" id="KW-0732">Signal</keyword>
<protein>
    <recommendedName>
        <fullName evidence="4">Secreted protein</fullName>
    </recommendedName>
</protein>
<evidence type="ECO:0000313" key="3">
    <source>
        <dbReference type="Proteomes" id="UP000268535"/>
    </source>
</evidence>
<dbReference type="Proteomes" id="UP000268535">
    <property type="component" value="Unassembled WGS sequence"/>
</dbReference>
<feature type="chain" id="PRO_5020206412" description="Secreted protein" evidence="1">
    <location>
        <begin position="29"/>
        <end position="109"/>
    </location>
</feature>
<accession>A0A4P9WSG4</accession>
<evidence type="ECO:0000313" key="2">
    <source>
        <dbReference type="EMBL" id="RKO96159.1"/>
    </source>
</evidence>
<name>A0A4P9WSG4_9FUNG</name>
<proteinExistence type="predicted"/>
<dbReference type="EMBL" id="ML010283">
    <property type="protein sequence ID" value="RKO96159.1"/>
    <property type="molecule type" value="Genomic_DNA"/>
</dbReference>
<organism evidence="2 3">
    <name type="scientific">Caulochytrium protostelioides</name>
    <dbReference type="NCBI Taxonomy" id="1555241"/>
    <lineage>
        <taxon>Eukaryota</taxon>
        <taxon>Fungi</taxon>
        <taxon>Fungi incertae sedis</taxon>
        <taxon>Chytridiomycota</taxon>
        <taxon>Chytridiomycota incertae sedis</taxon>
        <taxon>Chytridiomycetes</taxon>
        <taxon>Caulochytriales</taxon>
        <taxon>Caulochytriaceae</taxon>
        <taxon>Caulochytrium</taxon>
    </lineage>
</organism>
<sequence length="109" mass="12132">MRVHPHGGLLKLAVIMIMVACHVVFVHGQPVTSKVLGFRTTRGPQYSTAPQTHPKPLKSWFKKAADRTGITAVKQFFQGSTKMPPEAHAGSTTRKAERLSRIEDRMIIE</sequence>